<dbReference type="EMBL" id="BAAALS010000065">
    <property type="protein sequence ID" value="GAA1778699.1"/>
    <property type="molecule type" value="Genomic_DNA"/>
</dbReference>
<proteinExistence type="predicted"/>
<protein>
    <submittedName>
        <fullName evidence="1">Uncharacterized protein</fullName>
    </submittedName>
</protein>
<gene>
    <name evidence="1" type="ORF">GCM10009681_56840</name>
</gene>
<evidence type="ECO:0000313" key="1">
    <source>
        <dbReference type="EMBL" id="GAA1778699.1"/>
    </source>
</evidence>
<name>A0ABN2L867_9ACTN</name>
<reference evidence="1 2" key="1">
    <citation type="journal article" date="2019" name="Int. J. Syst. Evol. Microbiol.">
        <title>The Global Catalogue of Microorganisms (GCM) 10K type strain sequencing project: providing services to taxonomists for standard genome sequencing and annotation.</title>
        <authorList>
            <consortium name="The Broad Institute Genomics Platform"/>
            <consortium name="The Broad Institute Genome Sequencing Center for Infectious Disease"/>
            <person name="Wu L."/>
            <person name="Ma J."/>
        </authorList>
    </citation>
    <scope>NUCLEOTIDE SEQUENCE [LARGE SCALE GENOMIC DNA]</scope>
    <source>
        <strain evidence="1 2">JCM 13249</strain>
    </source>
</reference>
<evidence type="ECO:0000313" key="2">
    <source>
        <dbReference type="Proteomes" id="UP001500655"/>
    </source>
</evidence>
<accession>A0ABN2L867</accession>
<dbReference type="Proteomes" id="UP001500655">
    <property type="component" value="Unassembled WGS sequence"/>
</dbReference>
<comment type="caution">
    <text evidence="1">The sequence shown here is derived from an EMBL/GenBank/DDBJ whole genome shotgun (WGS) entry which is preliminary data.</text>
</comment>
<keyword evidence="2" id="KW-1185">Reference proteome</keyword>
<organism evidence="1 2">
    <name type="scientific">Luedemannella helvata</name>
    <dbReference type="NCBI Taxonomy" id="349315"/>
    <lineage>
        <taxon>Bacteria</taxon>
        <taxon>Bacillati</taxon>
        <taxon>Actinomycetota</taxon>
        <taxon>Actinomycetes</taxon>
        <taxon>Micromonosporales</taxon>
        <taxon>Micromonosporaceae</taxon>
        <taxon>Luedemannella</taxon>
    </lineage>
</organism>
<sequence length="221" mass="24051">MLTHPVVDWSELRDSQGSPGDEVAALLNHVGQQPSAEAWKRLGDRLVVERECWCSAAYAALPRLSALAQSGTEENRKAAIELASMIAMTLHQRHADDDLVRADPSALATLFRLAASRLSTMAGSQLRSSLQAACAFAGYTFLAVISLDFSDEHYKIRCPVVGRTLDPAVLKALTYWPGIVHAERLAEVLRERAVAFVRDARLLGADGDQIVSAFAQALGRR</sequence>